<dbReference type="RefSeq" id="WP_123739125.1">
    <property type="nucleotide sequence ID" value="NZ_RKHQ01000001.1"/>
</dbReference>
<dbReference type="InterPro" id="IPR036291">
    <property type="entry name" value="NAD(P)-bd_dom_sf"/>
</dbReference>
<dbReference type="PANTHER" id="PTHR43245">
    <property type="entry name" value="BIFUNCTIONAL POLYMYXIN RESISTANCE PROTEIN ARNA"/>
    <property type="match status" value="1"/>
</dbReference>
<dbReference type="OrthoDB" id="3174087at2"/>
<dbReference type="AlphaFoldDB" id="A0A3N2DC67"/>
<proteinExistence type="predicted"/>
<dbReference type="Pfam" id="PF04321">
    <property type="entry name" value="RmlD_sub_bind"/>
    <property type="match status" value="1"/>
</dbReference>
<reference evidence="2 3" key="1">
    <citation type="submission" date="2018-11" db="EMBL/GenBank/DDBJ databases">
        <title>Sequencing the genomes of 1000 actinobacteria strains.</title>
        <authorList>
            <person name="Klenk H.-P."/>
        </authorList>
    </citation>
    <scope>NUCLEOTIDE SEQUENCE [LARGE SCALE GENOMIC DNA]</scope>
    <source>
        <strain evidence="2 3">DSM 13521</strain>
    </source>
</reference>
<evidence type="ECO:0000313" key="3">
    <source>
        <dbReference type="Proteomes" id="UP000275356"/>
    </source>
</evidence>
<dbReference type="SUPFAM" id="SSF51735">
    <property type="entry name" value="NAD(P)-binding Rossmann-fold domains"/>
    <property type="match status" value="1"/>
</dbReference>
<feature type="domain" description="RmlD-like substrate binding" evidence="1">
    <location>
        <begin position="1"/>
        <end position="269"/>
    </location>
</feature>
<dbReference type="PANTHER" id="PTHR43245:SF24">
    <property type="entry name" value="DEHYDROGENASE"/>
    <property type="match status" value="1"/>
</dbReference>
<name>A0A3N2DC67_9MICO</name>
<evidence type="ECO:0000259" key="1">
    <source>
        <dbReference type="Pfam" id="PF04321"/>
    </source>
</evidence>
<evidence type="ECO:0000313" key="2">
    <source>
        <dbReference type="EMBL" id="ROR97024.1"/>
    </source>
</evidence>
<dbReference type="InterPro" id="IPR050177">
    <property type="entry name" value="Lipid_A_modif_metabolic_enz"/>
</dbReference>
<gene>
    <name evidence="2" type="ORF">EDD28_1617</name>
</gene>
<dbReference type="EMBL" id="RKHQ01000001">
    <property type="protein sequence ID" value="ROR97024.1"/>
    <property type="molecule type" value="Genomic_DNA"/>
</dbReference>
<protein>
    <submittedName>
        <fullName evidence="2">Nucleoside-diphosphate-sugar epimerase</fullName>
    </submittedName>
</protein>
<comment type="caution">
    <text evidence="2">The sequence shown here is derived from an EMBL/GenBank/DDBJ whole genome shotgun (WGS) entry which is preliminary data.</text>
</comment>
<keyword evidence="3" id="KW-1185">Reference proteome</keyword>
<sequence>MRLLLTGSNGFLGTRIAQDAVARGWEVLGLGRAARPNPASPVAGYLSHDLAYPLTEPVADGAIERSIAARLSGPVDAVVHAAALASPFAPPEDYIAANVRGTEHVAAWAERYGRREHGEPLPLVYVSSSSVVYRDADQLDLTEDAPTPPLREQVNDYSRTKLLGERVAQRYRGRSVVLRPRAIIGAGDTVLMPRILRLAERGVLPVLEPRSGPRVVVDLSDVGTVAHYVTQALAREATGTYHLTNAEPVELYPFALDLLDRLGVRARTVRVDPRLLRAVAGASERFSARFLGYREPPITRFGVSVLSRSKTFDVTRALTDLGAPAVSLARSVEEIVAEHRAGPA</sequence>
<organism evidence="2 3">
    <name type="scientific">Salana multivorans</name>
    <dbReference type="NCBI Taxonomy" id="120377"/>
    <lineage>
        <taxon>Bacteria</taxon>
        <taxon>Bacillati</taxon>
        <taxon>Actinomycetota</taxon>
        <taxon>Actinomycetes</taxon>
        <taxon>Micrococcales</taxon>
        <taxon>Beutenbergiaceae</taxon>
        <taxon>Salana</taxon>
    </lineage>
</organism>
<dbReference type="Proteomes" id="UP000275356">
    <property type="component" value="Unassembled WGS sequence"/>
</dbReference>
<accession>A0A3N2DC67</accession>
<dbReference type="InterPro" id="IPR029903">
    <property type="entry name" value="RmlD-like-bd"/>
</dbReference>
<dbReference type="Gene3D" id="3.40.50.720">
    <property type="entry name" value="NAD(P)-binding Rossmann-like Domain"/>
    <property type="match status" value="1"/>
</dbReference>